<dbReference type="InterPro" id="IPR036610">
    <property type="entry name" value="PEBP-like_sf"/>
</dbReference>
<dbReference type="Gene3D" id="1.20.58.1180">
    <property type="match status" value="1"/>
</dbReference>
<dbReference type="Gene3D" id="3.90.280.10">
    <property type="entry name" value="PEBP-like"/>
    <property type="match status" value="1"/>
</dbReference>
<keyword evidence="2" id="KW-1185">Reference proteome</keyword>
<dbReference type="InterPro" id="IPR035810">
    <property type="entry name" value="PEBP_euk"/>
</dbReference>
<evidence type="ECO:0000313" key="2">
    <source>
        <dbReference type="Proteomes" id="UP000232875"/>
    </source>
</evidence>
<accession>A0A2N1JC15</accession>
<gene>
    <name evidence="1" type="ORF">MVES_002107</name>
</gene>
<dbReference type="EMBL" id="KZ454990">
    <property type="protein sequence ID" value="PKI84094.1"/>
    <property type="molecule type" value="Genomic_DNA"/>
</dbReference>
<protein>
    <recommendedName>
        <fullName evidence="3">Mrpl35p</fullName>
    </recommendedName>
</protein>
<name>A0A2N1JC15_9BASI</name>
<evidence type="ECO:0000313" key="1">
    <source>
        <dbReference type="EMBL" id="PKI84094.1"/>
    </source>
</evidence>
<dbReference type="AlphaFoldDB" id="A0A2N1JC15"/>
<dbReference type="Pfam" id="PF01161">
    <property type="entry name" value="PBP"/>
    <property type="match status" value="1"/>
</dbReference>
<sequence>MLRSTAHTVLRDVRPLLGRRYMADWKPAVQSGKVPVYDEALKFVAEDAATLGKRHEQIQRTTGDPKEKRAMLDALEIAREINIPSVRAQFAQGAYDMQKPVFRHLREQAWRRGGALEQLTERLQCMHVLPDVVPDFTPTVDLQVSFGEGEGIGDHGGSGGDILSGVFLEPEQTMDEPQICATPFHTDERMYTVMMVDPDAPHSDSFQTYVHWMVTNVPLSATKNTLPQSHTPALSYIPPHPQQGTPYHRYTTLLFEQCGSEVPAISREQTTLQEVLERYHLVLRGIHFWRARWTEKNKGVINKIYKEILHKEVPRYGQLPREDRLKDDLGVRHSKYY</sequence>
<proteinExistence type="predicted"/>
<dbReference type="SUPFAM" id="SSF49777">
    <property type="entry name" value="PEBP-like"/>
    <property type="match status" value="1"/>
</dbReference>
<dbReference type="InterPro" id="IPR008914">
    <property type="entry name" value="PEBP"/>
</dbReference>
<dbReference type="CDD" id="cd00866">
    <property type="entry name" value="PEBP_euk"/>
    <property type="match status" value="1"/>
</dbReference>
<reference evidence="1 2" key="1">
    <citation type="submission" date="2017-10" db="EMBL/GenBank/DDBJ databases">
        <title>A novel species of cold-tolerant Malassezia isolated from bats.</title>
        <authorList>
            <person name="Lorch J.M."/>
            <person name="Palmer J.M."/>
            <person name="Vanderwolf K.J."/>
            <person name="Schmidt K.Z."/>
            <person name="Verant M.L."/>
            <person name="Weller T.J."/>
            <person name="Blehert D.S."/>
        </authorList>
    </citation>
    <scope>NUCLEOTIDE SEQUENCE [LARGE SCALE GENOMIC DNA]</scope>
    <source>
        <strain evidence="1 2">NWHC:44797-103</strain>
    </source>
</reference>
<dbReference type="PANTHER" id="PTHR11362">
    <property type="entry name" value="PHOSPHATIDYLETHANOLAMINE-BINDING PROTEIN"/>
    <property type="match status" value="1"/>
</dbReference>
<dbReference type="STRING" id="2020962.A0A2N1JC15"/>
<dbReference type="Proteomes" id="UP000232875">
    <property type="component" value="Unassembled WGS sequence"/>
</dbReference>
<dbReference type="OrthoDB" id="2153661at2759"/>
<dbReference type="PANTHER" id="PTHR11362:SF82">
    <property type="entry name" value="PHOSPHATIDYLETHANOLAMINE-BINDING PROTEIN 4"/>
    <property type="match status" value="1"/>
</dbReference>
<evidence type="ECO:0008006" key="3">
    <source>
        <dbReference type="Google" id="ProtNLM"/>
    </source>
</evidence>
<organism evidence="1 2">
    <name type="scientific">Malassezia vespertilionis</name>
    <dbReference type="NCBI Taxonomy" id="2020962"/>
    <lineage>
        <taxon>Eukaryota</taxon>
        <taxon>Fungi</taxon>
        <taxon>Dikarya</taxon>
        <taxon>Basidiomycota</taxon>
        <taxon>Ustilaginomycotina</taxon>
        <taxon>Malasseziomycetes</taxon>
        <taxon>Malasseziales</taxon>
        <taxon>Malasseziaceae</taxon>
        <taxon>Malassezia</taxon>
    </lineage>
</organism>